<evidence type="ECO:0000256" key="1">
    <source>
        <dbReference type="ARBA" id="ARBA00022723"/>
    </source>
</evidence>
<dbReference type="GO" id="GO:0005829">
    <property type="term" value="C:cytosol"/>
    <property type="evidence" value="ECO:0007669"/>
    <property type="project" value="TreeGrafter"/>
</dbReference>
<organism evidence="4 5">
    <name type="scientific">Candidatus Coprovicinus avistercoris</name>
    <dbReference type="NCBI Taxonomy" id="2840754"/>
    <lineage>
        <taxon>Bacteria</taxon>
        <taxon>Bacillati</taxon>
        <taxon>Actinomycetota</taxon>
        <taxon>Coriobacteriia</taxon>
        <taxon>Coriobacteriales</taxon>
        <taxon>Coriobacteriaceae</taxon>
        <taxon>Coriobacteriaceae incertae sedis</taxon>
        <taxon>Candidatus Coprovicinus</taxon>
    </lineage>
</organism>
<name>A0A9D1L624_9ACTN</name>
<dbReference type="EMBL" id="DVMQ01000018">
    <property type="protein sequence ID" value="HIU24623.1"/>
    <property type="molecule type" value="Genomic_DNA"/>
</dbReference>
<dbReference type="Gene3D" id="3.40.225.10">
    <property type="entry name" value="Class II aldolase/adducin N-terminal domain"/>
    <property type="match status" value="1"/>
</dbReference>
<reference evidence="4" key="2">
    <citation type="journal article" date="2021" name="PeerJ">
        <title>Extensive microbial diversity within the chicken gut microbiome revealed by metagenomics and culture.</title>
        <authorList>
            <person name="Gilroy R."/>
            <person name="Ravi A."/>
            <person name="Getino M."/>
            <person name="Pursley I."/>
            <person name="Horton D.L."/>
            <person name="Alikhan N.F."/>
            <person name="Baker D."/>
            <person name="Gharbi K."/>
            <person name="Hall N."/>
            <person name="Watson M."/>
            <person name="Adriaenssens E.M."/>
            <person name="Foster-Nyarko E."/>
            <person name="Jarju S."/>
            <person name="Secka A."/>
            <person name="Antonio M."/>
            <person name="Oren A."/>
            <person name="Chaudhuri R.R."/>
            <person name="La Ragione R."/>
            <person name="Hildebrand F."/>
            <person name="Pallen M.J."/>
        </authorList>
    </citation>
    <scope>NUCLEOTIDE SEQUENCE</scope>
    <source>
        <strain evidence="4">ChiHjej12B11-29160</strain>
    </source>
</reference>
<evidence type="ECO:0000313" key="4">
    <source>
        <dbReference type="EMBL" id="HIU24623.1"/>
    </source>
</evidence>
<gene>
    <name evidence="4" type="ORF">IAD17_06845</name>
</gene>
<reference evidence="4" key="1">
    <citation type="submission" date="2020-10" db="EMBL/GenBank/DDBJ databases">
        <authorList>
            <person name="Gilroy R."/>
        </authorList>
    </citation>
    <scope>NUCLEOTIDE SEQUENCE</scope>
    <source>
        <strain evidence="4">ChiHjej12B11-29160</strain>
    </source>
</reference>
<dbReference type="InterPro" id="IPR001303">
    <property type="entry name" value="Aldolase_II/adducin_N"/>
</dbReference>
<dbReference type="InterPro" id="IPR036409">
    <property type="entry name" value="Aldolase_II/adducin_N_sf"/>
</dbReference>
<keyword evidence="2" id="KW-0456">Lyase</keyword>
<protein>
    <submittedName>
        <fullName evidence="4">Class II aldolase/adducin family protein</fullName>
    </submittedName>
</protein>
<proteinExistence type="predicted"/>
<dbReference type="PANTHER" id="PTHR22789:SF0">
    <property type="entry name" value="3-OXO-TETRONATE 4-PHOSPHATE DECARBOXYLASE-RELATED"/>
    <property type="match status" value="1"/>
</dbReference>
<dbReference type="GO" id="GO:0019323">
    <property type="term" value="P:pentose catabolic process"/>
    <property type="evidence" value="ECO:0007669"/>
    <property type="project" value="TreeGrafter"/>
</dbReference>
<evidence type="ECO:0000256" key="2">
    <source>
        <dbReference type="ARBA" id="ARBA00023239"/>
    </source>
</evidence>
<dbReference type="SMART" id="SM01007">
    <property type="entry name" value="Aldolase_II"/>
    <property type="match status" value="1"/>
</dbReference>
<dbReference type="Proteomes" id="UP000824078">
    <property type="component" value="Unassembled WGS sequence"/>
</dbReference>
<comment type="caution">
    <text evidence="4">The sequence shown here is derived from an EMBL/GenBank/DDBJ whole genome shotgun (WGS) entry which is preliminary data.</text>
</comment>
<dbReference type="Pfam" id="PF00596">
    <property type="entry name" value="Aldolase_II"/>
    <property type="match status" value="1"/>
</dbReference>
<feature type="domain" description="Class II aldolase/adducin N-terminal" evidence="3">
    <location>
        <begin position="8"/>
        <end position="188"/>
    </location>
</feature>
<dbReference type="SUPFAM" id="SSF53639">
    <property type="entry name" value="AraD/HMP-PK domain-like"/>
    <property type="match status" value="1"/>
</dbReference>
<keyword evidence="1" id="KW-0479">Metal-binding</keyword>
<dbReference type="InterPro" id="IPR050197">
    <property type="entry name" value="Aldolase_class_II_sugar_metab"/>
</dbReference>
<accession>A0A9D1L624</accession>
<dbReference type="AlphaFoldDB" id="A0A9D1L624"/>
<sequence length="218" mass="24412">MVFEEEKQNVIDACKQLQREGSVIGTWGNVSVRCDDKIVLTPSRVAYDDLTVEDMVVMSLEGEILESPRGRVPTSEREVHRQLYLARKDIKAVVHAHTLHAMAVSTLPIVEVPCLVEEMSQLLGGSIPLTKRYVPAEQHEKLGMAAAEVIGDRGAILLRNHGPVSCAPTLEEALLSVKVVERACELYLSVMHSDYNKIPEQFVISERYRYTHTYGKEV</sequence>
<dbReference type="GO" id="GO:0016832">
    <property type="term" value="F:aldehyde-lyase activity"/>
    <property type="evidence" value="ECO:0007669"/>
    <property type="project" value="TreeGrafter"/>
</dbReference>
<evidence type="ECO:0000259" key="3">
    <source>
        <dbReference type="SMART" id="SM01007"/>
    </source>
</evidence>
<dbReference type="GO" id="GO:0046872">
    <property type="term" value="F:metal ion binding"/>
    <property type="evidence" value="ECO:0007669"/>
    <property type="project" value="UniProtKB-KW"/>
</dbReference>
<dbReference type="PANTHER" id="PTHR22789">
    <property type="entry name" value="FUCULOSE PHOSPHATE ALDOLASE"/>
    <property type="match status" value="1"/>
</dbReference>
<evidence type="ECO:0000313" key="5">
    <source>
        <dbReference type="Proteomes" id="UP000824078"/>
    </source>
</evidence>